<dbReference type="GO" id="GO:0005507">
    <property type="term" value="F:copper ion binding"/>
    <property type="evidence" value="ECO:0007669"/>
    <property type="project" value="InterPro"/>
</dbReference>
<dbReference type="EMBL" id="JBEDUW010000004">
    <property type="protein sequence ID" value="KAK9933346.1"/>
    <property type="molecule type" value="Genomic_DNA"/>
</dbReference>
<sequence>MSSLRLALINLYVTPVEGITVVVDLEEVKITKYSDNLVVPIPKRRNPRERSTRGSKQKPPFGPHLNGATVLLSGVTRVQDGREHHWPTGSSIWDLMFEPV</sequence>
<gene>
    <name evidence="3" type="ORF">M0R45_020546</name>
</gene>
<keyword evidence="2" id="KW-0732">Signal</keyword>
<feature type="signal peptide" evidence="2">
    <location>
        <begin position="1"/>
        <end position="18"/>
    </location>
</feature>
<dbReference type="SUPFAM" id="SSF54416">
    <property type="entry name" value="Amine oxidase N-terminal region"/>
    <property type="match status" value="1"/>
</dbReference>
<feature type="region of interest" description="Disordered" evidence="1">
    <location>
        <begin position="41"/>
        <end position="65"/>
    </location>
</feature>
<comment type="caution">
    <text evidence="3">The sequence shown here is derived from an EMBL/GenBank/DDBJ whole genome shotgun (WGS) entry which is preliminary data.</text>
</comment>
<dbReference type="GO" id="GO:0009308">
    <property type="term" value="P:amine metabolic process"/>
    <property type="evidence" value="ECO:0007669"/>
    <property type="project" value="InterPro"/>
</dbReference>
<dbReference type="GO" id="GO:0008131">
    <property type="term" value="F:primary methylamine oxidase activity"/>
    <property type="evidence" value="ECO:0007669"/>
    <property type="project" value="InterPro"/>
</dbReference>
<dbReference type="GO" id="GO:0048038">
    <property type="term" value="F:quinone binding"/>
    <property type="evidence" value="ECO:0007669"/>
    <property type="project" value="InterPro"/>
</dbReference>
<dbReference type="Proteomes" id="UP001457282">
    <property type="component" value="Unassembled WGS sequence"/>
</dbReference>
<dbReference type="InterPro" id="IPR016182">
    <property type="entry name" value="Cu_amine_oxidase_N-reg"/>
</dbReference>
<organism evidence="3 4">
    <name type="scientific">Rubus argutus</name>
    <name type="common">Southern blackberry</name>
    <dbReference type="NCBI Taxonomy" id="59490"/>
    <lineage>
        <taxon>Eukaryota</taxon>
        <taxon>Viridiplantae</taxon>
        <taxon>Streptophyta</taxon>
        <taxon>Embryophyta</taxon>
        <taxon>Tracheophyta</taxon>
        <taxon>Spermatophyta</taxon>
        <taxon>Magnoliopsida</taxon>
        <taxon>eudicotyledons</taxon>
        <taxon>Gunneridae</taxon>
        <taxon>Pentapetalae</taxon>
        <taxon>rosids</taxon>
        <taxon>fabids</taxon>
        <taxon>Rosales</taxon>
        <taxon>Rosaceae</taxon>
        <taxon>Rosoideae</taxon>
        <taxon>Rosoideae incertae sedis</taxon>
        <taxon>Rubus</taxon>
    </lineage>
</organism>
<keyword evidence="4" id="KW-1185">Reference proteome</keyword>
<feature type="chain" id="PRO_5043598361" evidence="2">
    <location>
        <begin position="19"/>
        <end position="100"/>
    </location>
</feature>
<reference evidence="3 4" key="1">
    <citation type="journal article" date="2023" name="G3 (Bethesda)">
        <title>A chromosome-length genome assembly and annotation of blackberry (Rubus argutus, cv. 'Hillquist').</title>
        <authorList>
            <person name="Bruna T."/>
            <person name="Aryal R."/>
            <person name="Dudchenko O."/>
            <person name="Sargent D.J."/>
            <person name="Mead D."/>
            <person name="Buti M."/>
            <person name="Cavallini A."/>
            <person name="Hytonen T."/>
            <person name="Andres J."/>
            <person name="Pham M."/>
            <person name="Weisz D."/>
            <person name="Mascagni F."/>
            <person name="Usai G."/>
            <person name="Natali L."/>
            <person name="Bassil N."/>
            <person name="Fernandez G.E."/>
            <person name="Lomsadze A."/>
            <person name="Armour M."/>
            <person name="Olukolu B."/>
            <person name="Poorten T."/>
            <person name="Britton C."/>
            <person name="Davik J."/>
            <person name="Ashrafi H."/>
            <person name="Aiden E.L."/>
            <person name="Borodovsky M."/>
            <person name="Worthington M."/>
        </authorList>
    </citation>
    <scope>NUCLEOTIDE SEQUENCE [LARGE SCALE GENOMIC DNA]</scope>
    <source>
        <strain evidence="3">PI 553951</strain>
    </source>
</reference>
<name>A0AAW1X8Q4_RUBAR</name>
<evidence type="ECO:0000256" key="2">
    <source>
        <dbReference type="SAM" id="SignalP"/>
    </source>
</evidence>
<evidence type="ECO:0000313" key="4">
    <source>
        <dbReference type="Proteomes" id="UP001457282"/>
    </source>
</evidence>
<evidence type="ECO:0000256" key="1">
    <source>
        <dbReference type="SAM" id="MobiDB-lite"/>
    </source>
</evidence>
<dbReference type="AlphaFoldDB" id="A0AAW1X8Q4"/>
<protein>
    <submittedName>
        <fullName evidence="3">Uncharacterized protein</fullName>
    </submittedName>
</protein>
<dbReference type="Gene3D" id="3.10.450.40">
    <property type="match status" value="1"/>
</dbReference>
<evidence type="ECO:0000313" key="3">
    <source>
        <dbReference type="EMBL" id="KAK9933346.1"/>
    </source>
</evidence>
<accession>A0AAW1X8Q4</accession>
<proteinExistence type="predicted"/>